<organism evidence="1 2">
    <name type="scientific">Bacillus cereus (strain 03BB102)</name>
    <dbReference type="NCBI Taxonomy" id="572264"/>
    <lineage>
        <taxon>Bacteria</taxon>
        <taxon>Bacillati</taxon>
        <taxon>Bacillota</taxon>
        <taxon>Bacilli</taxon>
        <taxon>Bacillales</taxon>
        <taxon>Bacillaceae</taxon>
        <taxon>Bacillus</taxon>
        <taxon>Bacillus cereus group</taxon>
    </lineage>
</organism>
<evidence type="ECO:0000313" key="2">
    <source>
        <dbReference type="Proteomes" id="UP000002210"/>
    </source>
</evidence>
<dbReference type="Proteomes" id="UP000002210">
    <property type="component" value="Chromosome"/>
</dbReference>
<evidence type="ECO:0000313" key="1">
    <source>
        <dbReference type="EMBL" id="ACO29347.1"/>
    </source>
</evidence>
<dbReference type="AlphaFoldDB" id="A0A158RQG4"/>
<accession>A0A158RQG4</accession>
<proteinExistence type="predicted"/>
<dbReference type="KEGG" id="bcx:BCA_0434"/>
<protein>
    <submittedName>
        <fullName evidence="1">Conserved domain protein</fullName>
    </submittedName>
</protein>
<name>A0A158RQG4_BACC3</name>
<sequence>MRHSYPCIQKNGRTFMYFYFGMENEKLEKIGKAFYTTKQNGT</sequence>
<reference evidence="1 2" key="1">
    <citation type="submission" date="2009-02" db="EMBL/GenBank/DDBJ databases">
        <title>Genome sequence of Bacillus cereus 03BB102.</title>
        <authorList>
            <person name="Dodson R.J."/>
            <person name="Jackson P."/>
            <person name="Munk A.C."/>
            <person name="Brettin T."/>
            <person name="Bruce D."/>
            <person name="Detter C."/>
            <person name="Tapia R."/>
            <person name="Han C."/>
            <person name="Sutton G."/>
            <person name="Sims D."/>
        </authorList>
    </citation>
    <scope>NUCLEOTIDE SEQUENCE [LARGE SCALE GENOMIC DNA]</scope>
    <source>
        <strain evidence="1 2">03BB102</strain>
    </source>
</reference>
<gene>
    <name evidence="1" type="ordered locus">BCA_0434</name>
</gene>
<dbReference type="EMBL" id="CP001407">
    <property type="protein sequence ID" value="ACO29347.1"/>
    <property type="molecule type" value="Genomic_DNA"/>
</dbReference>